<feature type="non-terminal residue" evidence="2">
    <location>
        <position position="1"/>
    </location>
</feature>
<comment type="caution">
    <text evidence="2">The sequence shown here is derived from an EMBL/GenBank/DDBJ whole genome shotgun (WGS) entry which is preliminary data.</text>
</comment>
<dbReference type="AlphaFoldDB" id="A0AAN8QIV9"/>
<dbReference type="EMBL" id="JAGTTL010000027">
    <property type="protein sequence ID" value="KAK6300441.1"/>
    <property type="molecule type" value="Genomic_DNA"/>
</dbReference>
<feature type="region of interest" description="Disordered" evidence="1">
    <location>
        <begin position="314"/>
        <end position="348"/>
    </location>
</feature>
<name>A0AAN8QIV9_9TELE</name>
<sequence length="348" mass="36433">RLASGKFTSGESIPHFIFGALRFSFVDFGVVPDSPNLGIFSLPEGPLMSRSGAFRSTFGFFNVGPLTLPEGILKFTSGALRSSLGPLRSGRFRSGGRIPPLNLGAERSKPGVFTSKSGTLTFGPEKPEPGILNVGILNFPDGLPISAFGIFRSALGPLRFIEGASMSKFGADKFRSGPSRSPSMSTSGLFMPNLGIFILGILNFPVGESMSISGVFTSNLGALRAMSGKSMSGASIPPFNFGDFTPALMSRPCPFGNVPKRLNLGIFSLSECPSIYRSGAFRSTFGLFNVGTLTLPEGISMSKSGALKFSLGPLRSTSGRSKSGGLIPPLNLGAERSKSGVFTSKSGP</sequence>
<keyword evidence="3" id="KW-1185">Reference proteome</keyword>
<gene>
    <name evidence="2" type="ORF">J4Q44_G00285390</name>
</gene>
<accession>A0AAN8QIV9</accession>
<proteinExistence type="predicted"/>
<dbReference type="Proteomes" id="UP001356427">
    <property type="component" value="Unassembled WGS sequence"/>
</dbReference>
<protein>
    <submittedName>
        <fullName evidence="2">Uncharacterized protein</fullName>
    </submittedName>
</protein>
<reference evidence="2 3" key="1">
    <citation type="submission" date="2021-04" db="EMBL/GenBank/DDBJ databases">
        <authorList>
            <person name="De Guttry C."/>
            <person name="Zahm M."/>
            <person name="Klopp C."/>
            <person name="Cabau C."/>
            <person name="Louis A."/>
            <person name="Berthelot C."/>
            <person name="Parey E."/>
            <person name="Roest Crollius H."/>
            <person name="Montfort J."/>
            <person name="Robinson-Rechavi M."/>
            <person name="Bucao C."/>
            <person name="Bouchez O."/>
            <person name="Gislard M."/>
            <person name="Lluch J."/>
            <person name="Milhes M."/>
            <person name="Lampietro C."/>
            <person name="Lopez Roques C."/>
            <person name="Donnadieu C."/>
            <person name="Braasch I."/>
            <person name="Desvignes T."/>
            <person name="Postlethwait J."/>
            <person name="Bobe J."/>
            <person name="Wedekind C."/>
            <person name="Guiguen Y."/>
        </authorList>
    </citation>
    <scope>NUCLEOTIDE SEQUENCE [LARGE SCALE GENOMIC DNA]</scope>
    <source>
        <strain evidence="2">Cs_M1</strain>
        <tissue evidence="2">Blood</tissue>
    </source>
</reference>
<evidence type="ECO:0000256" key="1">
    <source>
        <dbReference type="SAM" id="MobiDB-lite"/>
    </source>
</evidence>
<evidence type="ECO:0000313" key="2">
    <source>
        <dbReference type="EMBL" id="KAK6300441.1"/>
    </source>
</evidence>
<organism evidence="2 3">
    <name type="scientific">Coregonus suidteri</name>
    <dbReference type="NCBI Taxonomy" id="861788"/>
    <lineage>
        <taxon>Eukaryota</taxon>
        <taxon>Metazoa</taxon>
        <taxon>Chordata</taxon>
        <taxon>Craniata</taxon>
        <taxon>Vertebrata</taxon>
        <taxon>Euteleostomi</taxon>
        <taxon>Actinopterygii</taxon>
        <taxon>Neopterygii</taxon>
        <taxon>Teleostei</taxon>
        <taxon>Protacanthopterygii</taxon>
        <taxon>Salmoniformes</taxon>
        <taxon>Salmonidae</taxon>
        <taxon>Coregoninae</taxon>
        <taxon>Coregonus</taxon>
    </lineage>
</organism>
<evidence type="ECO:0000313" key="3">
    <source>
        <dbReference type="Proteomes" id="UP001356427"/>
    </source>
</evidence>